<dbReference type="KEGG" id="euz:DVS28_a0010"/>
<keyword evidence="2" id="KW-1185">Reference proteome</keyword>
<dbReference type="EMBL" id="CP031165">
    <property type="protein sequence ID" value="AXV04720.1"/>
    <property type="molecule type" value="Genomic_DNA"/>
</dbReference>
<dbReference type="OrthoDB" id="5327615at2"/>
<reference evidence="1 2" key="1">
    <citation type="submission" date="2018-09" db="EMBL/GenBank/DDBJ databases">
        <title>Complete genome sequence of Euzebya sp. DY32-46 isolated from seawater of Pacific Ocean.</title>
        <authorList>
            <person name="Xu L."/>
            <person name="Wu Y.-H."/>
            <person name="Xu X.-W."/>
        </authorList>
    </citation>
    <scope>NUCLEOTIDE SEQUENCE [LARGE SCALE GENOMIC DNA]</scope>
    <source>
        <strain evidence="1 2">DY32-46</strain>
    </source>
</reference>
<dbReference type="AlphaFoldDB" id="A0A346XR73"/>
<accession>A0A346XR73</accession>
<dbReference type="Proteomes" id="UP000264006">
    <property type="component" value="Chromosome"/>
</dbReference>
<name>A0A346XR73_9ACTN</name>
<evidence type="ECO:0000313" key="2">
    <source>
        <dbReference type="Proteomes" id="UP000264006"/>
    </source>
</evidence>
<sequence length="189" mass="20150">MTILTRRARVGVSGAHQREPREDSALLVLGTGTAVLRSITLRTPAEHRHAGRIPPAELQLRFTADEGAQVGIAVPIVPGPASAALDDLERGILDVYGLLARPREFAGYHGTETVPPFLDPMMWLVALTPATAGIAQIDRIVTATADGQRPLPPRALQPSRGRPVVRLRAKVLILRTGSSGAETGELART</sequence>
<dbReference type="Gene3D" id="3.10.200.10">
    <property type="entry name" value="Alpha carbonic anhydrase"/>
    <property type="match status" value="1"/>
</dbReference>
<evidence type="ECO:0000313" key="1">
    <source>
        <dbReference type="EMBL" id="AXV04720.1"/>
    </source>
</evidence>
<proteinExistence type="predicted"/>
<dbReference type="InterPro" id="IPR036398">
    <property type="entry name" value="CA_dom_sf"/>
</dbReference>
<organism evidence="1 2">
    <name type="scientific">Euzebya pacifica</name>
    <dbReference type="NCBI Taxonomy" id="1608957"/>
    <lineage>
        <taxon>Bacteria</taxon>
        <taxon>Bacillati</taxon>
        <taxon>Actinomycetota</taxon>
        <taxon>Nitriliruptoria</taxon>
        <taxon>Euzebyales</taxon>
    </lineage>
</organism>
<gene>
    <name evidence="1" type="ORF">DVS28_a0010</name>
</gene>
<dbReference type="SUPFAM" id="SSF51069">
    <property type="entry name" value="Carbonic anhydrase"/>
    <property type="match status" value="1"/>
</dbReference>
<dbReference type="RefSeq" id="WP_114589627.1">
    <property type="nucleotide sequence ID" value="NZ_CP031165.1"/>
</dbReference>
<protein>
    <submittedName>
        <fullName evidence="1">Uncharacterized protein</fullName>
    </submittedName>
</protein>